<proteinExistence type="inferred from homology"/>
<dbReference type="PANTHER" id="PTHR10996:SF257">
    <property type="entry name" value="GLYOXYLATE REDUCTASE 1"/>
    <property type="match status" value="1"/>
</dbReference>
<dbReference type="SUPFAM" id="SSF52283">
    <property type="entry name" value="Formate/glycerate dehydrogenase catalytic domain-like"/>
    <property type="match status" value="1"/>
</dbReference>
<evidence type="ECO:0000256" key="1">
    <source>
        <dbReference type="ARBA" id="ARBA00005854"/>
    </source>
</evidence>
<dbReference type="Proteomes" id="UP001491310">
    <property type="component" value="Unassembled WGS sequence"/>
</dbReference>
<evidence type="ECO:0000256" key="2">
    <source>
        <dbReference type="ARBA" id="ARBA00023002"/>
    </source>
</evidence>
<accession>A0ABR2YIY4</accession>
<dbReference type="InterPro" id="IPR050223">
    <property type="entry name" value="D-isomer_2-hydroxyacid_DH"/>
</dbReference>
<comment type="caution">
    <text evidence="6">The sequence shown here is derived from an EMBL/GenBank/DDBJ whole genome shotgun (WGS) entry which is preliminary data.</text>
</comment>
<organism evidence="6 7">
    <name type="scientific">Coccomyxa subellipsoidea</name>
    <dbReference type="NCBI Taxonomy" id="248742"/>
    <lineage>
        <taxon>Eukaryota</taxon>
        <taxon>Viridiplantae</taxon>
        <taxon>Chlorophyta</taxon>
        <taxon>core chlorophytes</taxon>
        <taxon>Trebouxiophyceae</taxon>
        <taxon>Trebouxiophyceae incertae sedis</taxon>
        <taxon>Coccomyxaceae</taxon>
        <taxon>Coccomyxa</taxon>
    </lineage>
</organism>
<dbReference type="InterPro" id="IPR029753">
    <property type="entry name" value="D-isomer_DH_CS"/>
</dbReference>
<dbReference type="InterPro" id="IPR029752">
    <property type="entry name" value="D-isomer_DH_CS1"/>
</dbReference>
<dbReference type="CDD" id="cd05301">
    <property type="entry name" value="GDH"/>
    <property type="match status" value="1"/>
</dbReference>
<evidence type="ECO:0000259" key="4">
    <source>
        <dbReference type="Pfam" id="PF00389"/>
    </source>
</evidence>
<name>A0ABR2YIY4_9CHLO</name>
<dbReference type="SUPFAM" id="SSF51735">
    <property type="entry name" value="NAD(P)-binding Rossmann-fold domains"/>
    <property type="match status" value="1"/>
</dbReference>
<gene>
    <name evidence="6" type="ORF">WJX75_002615</name>
</gene>
<dbReference type="Pfam" id="PF02826">
    <property type="entry name" value="2-Hacid_dh_C"/>
    <property type="match status" value="1"/>
</dbReference>
<dbReference type="PROSITE" id="PS00671">
    <property type="entry name" value="D_2_HYDROXYACID_DH_3"/>
    <property type="match status" value="1"/>
</dbReference>
<protein>
    <recommendedName>
        <fullName evidence="8">Glycerate dehydrogenase</fullName>
    </recommendedName>
</protein>
<dbReference type="PANTHER" id="PTHR10996">
    <property type="entry name" value="2-HYDROXYACID DEHYDROGENASE-RELATED"/>
    <property type="match status" value="1"/>
</dbReference>
<dbReference type="Pfam" id="PF00389">
    <property type="entry name" value="2-Hacid_dh"/>
    <property type="match status" value="1"/>
</dbReference>
<comment type="similarity">
    <text evidence="1 3">Belongs to the D-isomer specific 2-hydroxyacid dehydrogenase family.</text>
</comment>
<evidence type="ECO:0000259" key="5">
    <source>
        <dbReference type="Pfam" id="PF02826"/>
    </source>
</evidence>
<evidence type="ECO:0000313" key="6">
    <source>
        <dbReference type="EMBL" id="KAK9906482.1"/>
    </source>
</evidence>
<evidence type="ECO:0000313" key="7">
    <source>
        <dbReference type="Proteomes" id="UP001491310"/>
    </source>
</evidence>
<feature type="domain" description="D-isomer specific 2-hydroxyacid dehydrogenase NAD-binding" evidence="5">
    <location>
        <begin position="125"/>
        <end position="318"/>
    </location>
</feature>
<sequence length="380" mass="41802">MVHNENGTKRVVVTKDLPGTRWIDILTAANIRVEVCAHEDIILSQNTIKTLISDGCRQCHGVIGQLTEDWDESLFEELRTAGGMIYSNYAVGYNNVDVKSATKHGIPVGNTPGVLTETTAELAVSLTFAAARRVVEADRYMRKGLYLGWAPTLMVGQLLQHKTVGIIGAGRIGTAYARMMAEGHKCNIVYFDPYPNKFLEEYIADYSSLLESKGEAPITCRKIDSVEELLQTADVVSLHCSLDENTFHLLNEDRLNMMKKDAVLVNCARGPVIDEVALTNFLQANENFRCGLDVYEDEPNMTPGLSDCENVVIVPHIASASLWTRSGMATLAAANVAMRLQNKPAWNKPDILSFVEGPLEEMPQASPSIVNAEQLGIDIM</sequence>
<dbReference type="InterPro" id="IPR006139">
    <property type="entry name" value="D-isomer_2_OHA_DH_cat_dom"/>
</dbReference>
<dbReference type="PROSITE" id="PS00065">
    <property type="entry name" value="D_2_HYDROXYACID_DH_1"/>
    <property type="match status" value="1"/>
</dbReference>
<dbReference type="Gene3D" id="3.40.50.720">
    <property type="entry name" value="NAD(P)-binding Rossmann-like Domain"/>
    <property type="match status" value="2"/>
</dbReference>
<keyword evidence="7" id="KW-1185">Reference proteome</keyword>
<feature type="domain" description="D-isomer specific 2-hydroxyacid dehydrogenase catalytic" evidence="4">
    <location>
        <begin position="23"/>
        <end position="345"/>
    </location>
</feature>
<evidence type="ECO:0000256" key="3">
    <source>
        <dbReference type="RuleBase" id="RU003719"/>
    </source>
</evidence>
<reference evidence="6 7" key="1">
    <citation type="journal article" date="2024" name="Nat. Commun.">
        <title>Phylogenomics reveals the evolutionary origins of lichenization in chlorophyte algae.</title>
        <authorList>
            <person name="Puginier C."/>
            <person name="Libourel C."/>
            <person name="Otte J."/>
            <person name="Skaloud P."/>
            <person name="Haon M."/>
            <person name="Grisel S."/>
            <person name="Petersen M."/>
            <person name="Berrin J.G."/>
            <person name="Delaux P.M."/>
            <person name="Dal Grande F."/>
            <person name="Keller J."/>
        </authorList>
    </citation>
    <scope>NUCLEOTIDE SEQUENCE [LARGE SCALE GENOMIC DNA]</scope>
    <source>
        <strain evidence="6 7">SAG 216-7</strain>
    </source>
</reference>
<dbReference type="EMBL" id="JALJOT010000010">
    <property type="protein sequence ID" value="KAK9906482.1"/>
    <property type="molecule type" value="Genomic_DNA"/>
</dbReference>
<evidence type="ECO:0008006" key="8">
    <source>
        <dbReference type="Google" id="ProtNLM"/>
    </source>
</evidence>
<dbReference type="InterPro" id="IPR036291">
    <property type="entry name" value="NAD(P)-bd_dom_sf"/>
</dbReference>
<keyword evidence="2 3" id="KW-0560">Oxidoreductase</keyword>
<dbReference type="InterPro" id="IPR006140">
    <property type="entry name" value="D-isomer_DH_NAD-bd"/>
</dbReference>